<dbReference type="InterPro" id="IPR036291">
    <property type="entry name" value="NAD(P)-bd_dom_sf"/>
</dbReference>
<evidence type="ECO:0000313" key="5">
    <source>
        <dbReference type="Proteomes" id="UP000054558"/>
    </source>
</evidence>
<feature type="compositionally biased region" description="Low complexity" evidence="3">
    <location>
        <begin position="12"/>
        <end position="27"/>
    </location>
</feature>
<dbReference type="Proteomes" id="UP000054558">
    <property type="component" value="Unassembled WGS sequence"/>
</dbReference>
<dbReference type="PANTHER" id="PTHR43391">
    <property type="entry name" value="RETINOL DEHYDROGENASE-RELATED"/>
    <property type="match status" value="1"/>
</dbReference>
<keyword evidence="2" id="KW-0560">Oxidoreductase</keyword>
<dbReference type="Gene3D" id="3.40.50.720">
    <property type="entry name" value="NAD(P)-binding Rossmann-like Domain"/>
    <property type="match status" value="1"/>
</dbReference>
<dbReference type="AlphaFoldDB" id="A0A1Y1IRV7"/>
<keyword evidence="5" id="KW-1185">Reference proteome</keyword>
<dbReference type="CDD" id="cd05233">
    <property type="entry name" value="SDR_c"/>
    <property type="match status" value="1"/>
</dbReference>
<name>A0A1Y1IRV7_KLENI</name>
<proteinExistence type="inferred from homology"/>
<protein>
    <submittedName>
        <fullName evidence="4">Uncharacterized protein</fullName>
    </submittedName>
</protein>
<feature type="region of interest" description="Disordered" evidence="3">
    <location>
        <begin position="1"/>
        <end position="38"/>
    </location>
</feature>
<accession>A0A1Y1IRV7</accession>
<reference evidence="4 5" key="1">
    <citation type="journal article" date="2014" name="Nat. Commun.">
        <title>Klebsormidium flaccidum genome reveals primary factors for plant terrestrial adaptation.</title>
        <authorList>
            <person name="Hori K."/>
            <person name="Maruyama F."/>
            <person name="Fujisawa T."/>
            <person name="Togashi T."/>
            <person name="Yamamoto N."/>
            <person name="Seo M."/>
            <person name="Sato S."/>
            <person name="Yamada T."/>
            <person name="Mori H."/>
            <person name="Tajima N."/>
            <person name="Moriyama T."/>
            <person name="Ikeuchi M."/>
            <person name="Watanabe M."/>
            <person name="Wada H."/>
            <person name="Kobayashi K."/>
            <person name="Saito M."/>
            <person name="Masuda T."/>
            <person name="Sasaki-Sekimoto Y."/>
            <person name="Mashiguchi K."/>
            <person name="Awai K."/>
            <person name="Shimojima M."/>
            <person name="Masuda S."/>
            <person name="Iwai M."/>
            <person name="Nobusawa T."/>
            <person name="Narise T."/>
            <person name="Kondo S."/>
            <person name="Saito H."/>
            <person name="Sato R."/>
            <person name="Murakawa M."/>
            <person name="Ihara Y."/>
            <person name="Oshima-Yamada Y."/>
            <person name="Ohtaka K."/>
            <person name="Satoh M."/>
            <person name="Sonobe K."/>
            <person name="Ishii M."/>
            <person name="Ohtani R."/>
            <person name="Kanamori-Sato M."/>
            <person name="Honoki R."/>
            <person name="Miyazaki D."/>
            <person name="Mochizuki H."/>
            <person name="Umetsu J."/>
            <person name="Higashi K."/>
            <person name="Shibata D."/>
            <person name="Kamiya Y."/>
            <person name="Sato N."/>
            <person name="Nakamura Y."/>
            <person name="Tabata S."/>
            <person name="Ida S."/>
            <person name="Kurokawa K."/>
            <person name="Ohta H."/>
        </authorList>
    </citation>
    <scope>NUCLEOTIDE SEQUENCE [LARGE SCALE GENOMIC DNA]</scope>
    <source>
        <strain evidence="4 5">NIES-2285</strain>
    </source>
</reference>
<comment type="similarity">
    <text evidence="1">Belongs to the short-chain dehydrogenases/reductases (SDR) family.</text>
</comment>
<evidence type="ECO:0000313" key="4">
    <source>
        <dbReference type="EMBL" id="GAQ90868.1"/>
    </source>
</evidence>
<sequence length="446" mass="48007">MPKRPGPPFPPGSNGSSNGSSGIPPGSLQVSADQPPDPVLGYNLTGFMDTNAYYGSYGNVQTDTNAVPEPNVDASLVPPGCHVFNRWAIANYTGPLPCQTNGQPSSPSGPPCLIRFVERHHHFGSLKKMKIASNRVLSDPSWWHRPRGYGSAGGRGRDRDRDFAVSVAVPTAANWQLYQLDQTSDDSVKQLINRIASNYSEIDFLYLNAGRLFIRDIVNSDLRQFQLTFDTNFWGPVRVLQATLRLMPTTAPVTCGPYTVSKWGLHALQKTWVSSGAAPGSTPSNIDVIAIMLGTVNTSLGYNAIRRFATAVVVKQQGTGTASCPQLADAVGGQVIEYFKSQGLNPRDVGEAVYRIAIDPAPRPQYLIMRDDQWPTIIPLLCRRETLPLDQVYVHTPAGPNISAWLSKEAAARSQYTCSAACGGAPYCGPGPLGSGTLGTGTIGPY</sequence>
<dbReference type="Pfam" id="PF00106">
    <property type="entry name" value="adh_short"/>
    <property type="match status" value="1"/>
</dbReference>
<gene>
    <name evidence="4" type="ORF">KFL_006950030</name>
</gene>
<evidence type="ECO:0000256" key="1">
    <source>
        <dbReference type="ARBA" id="ARBA00006484"/>
    </source>
</evidence>
<dbReference type="EMBL" id="DF237644">
    <property type="protein sequence ID" value="GAQ90868.1"/>
    <property type="molecule type" value="Genomic_DNA"/>
</dbReference>
<evidence type="ECO:0000256" key="2">
    <source>
        <dbReference type="ARBA" id="ARBA00023002"/>
    </source>
</evidence>
<dbReference type="PANTHER" id="PTHR43391:SF86">
    <property type="entry name" value="SHORT-CHAIN DEHYDROGENASE_REDUCTASE FAMILY PROTEIN"/>
    <property type="match status" value="1"/>
</dbReference>
<evidence type="ECO:0000256" key="3">
    <source>
        <dbReference type="SAM" id="MobiDB-lite"/>
    </source>
</evidence>
<dbReference type="InterPro" id="IPR002347">
    <property type="entry name" value="SDR_fam"/>
</dbReference>
<dbReference type="SUPFAM" id="SSF51735">
    <property type="entry name" value="NAD(P)-binding Rossmann-fold domains"/>
    <property type="match status" value="1"/>
</dbReference>
<organism evidence="4 5">
    <name type="scientific">Klebsormidium nitens</name>
    <name type="common">Green alga</name>
    <name type="synonym">Ulothrix nitens</name>
    <dbReference type="NCBI Taxonomy" id="105231"/>
    <lineage>
        <taxon>Eukaryota</taxon>
        <taxon>Viridiplantae</taxon>
        <taxon>Streptophyta</taxon>
        <taxon>Klebsormidiophyceae</taxon>
        <taxon>Klebsormidiales</taxon>
        <taxon>Klebsormidiaceae</taxon>
        <taxon>Klebsormidium</taxon>
    </lineage>
</organism>
<feature type="compositionally biased region" description="Pro residues" evidence="3">
    <location>
        <begin position="1"/>
        <end position="11"/>
    </location>
</feature>
<dbReference type="OrthoDB" id="1902519at2759"/>
<dbReference type="GO" id="GO:0016491">
    <property type="term" value="F:oxidoreductase activity"/>
    <property type="evidence" value="ECO:0007669"/>
    <property type="project" value="UniProtKB-KW"/>
</dbReference>